<organism evidence="4">
    <name type="scientific">Schistosoma curassoni</name>
    <dbReference type="NCBI Taxonomy" id="6186"/>
    <lineage>
        <taxon>Eukaryota</taxon>
        <taxon>Metazoa</taxon>
        <taxon>Spiralia</taxon>
        <taxon>Lophotrochozoa</taxon>
        <taxon>Platyhelminthes</taxon>
        <taxon>Trematoda</taxon>
        <taxon>Digenea</taxon>
        <taxon>Strigeidida</taxon>
        <taxon>Schistosomatoidea</taxon>
        <taxon>Schistosomatidae</taxon>
        <taxon>Schistosoma</taxon>
    </lineage>
</organism>
<feature type="compositionally biased region" description="Basic and acidic residues" evidence="1">
    <location>
        <begin position="67"/>
        <end position="77"/>
    </location>
</feature>
<dbReference type="WBParaSite" id="SCUD_0001437201-mRNA-1">
    <property type="protein sequence ID" value="SCUD_0001437201-mRNA-1"/>
    <property type="gene ID" value="SCUD_0001437201"/>
</dbReference>
<dbReference type="Proteomes" id="UP000279833">
    <property type="component" value="Unassembled WGS sequence"/>
</dbReference>
<feature type="compositionally biased region" description="Polar residues" evidence="1">
    <location>
        <begin position="53"/>
        <end position="65"/>
    </location>
</feature>
<reference evidence="4" key="1">
    <citation type="submission" date="2016-06" db="UniProtKB">
        <authorList>
            <consortium name="WormBaseParasite"/>
        </authorList>
    </citation>
    <scope>IDENTIFICATION</scope>
</reference>
<proteinExistence type="predicted"/>
<protein>
    <submittedName>
        <fullName evidence="4">WH2 domain-containing protein</fullName>
    </submittedName>
</protein>
<sequence>MSDQSNRMMLYLSLICHFYSHDVIESEKECRSAIPPPPPPPSPPPPPPAPSSLQRNSTMRANYSDPSLKDSGVEPTKRLSSTISTNPKNNLQSPSVEMLTELTNAFKSLRKTNSIMDGENVDFSKKLPVNRGKLISGELLP</sequence>
<feature type="compositionally biased region" description="Polar residues" evidence="1">
    <location>
        <begin position="78"/>
        <end position="96"/>
    </location>
</feature>
<dbReference type="EMBL" id="UZAK01036652">
    <property type="protein sequence ID" value="VDP56204.1"/>
    <property type="molecule type" value="Genomic_DNA"/>
</dbReference>
<accession>A0A183KH70</accession>
<evidence type="ECO:0000313" key="2">
    <source>
        <dbReference type="EMBL" id="VDP56204.1"/>
    </source>
</evidence>
<evidence type="ECO:0000313" key="4">
    <source>
        <dbReference type="WBParaSite" id="SCUD_0001437201-mRNA-1"/>
    </source>
</evidence>
<dbReference type="STRING" id="6186.A0A183KH70"/>
<evidence type="ECO:0000256" key="1">
    <source>
        <dbReference type="SAM" id="MobiDB-lite"/>
    </source>
</evidence>
<dbReference type="AlphaFoldDB" id="A0A183KH70"/>
<reference evidence="2 3" key="2">
    <citation type="submission" date="2018-11" db="EMBL/GenBank/DDBJ databases">
        <authorList>
            <consortium name="Pathogen Informatics"/>
        </authorList>
    </citation>
    <scope>NUCLEOTIDE SEQUENCE [LARGE SCALE GENOMIC DNA]</scope>
    <source>
        <strain evidence="2">Dakar</strain>
        <strain evidence="3">Dakar, Senegal</strain>
    </source>
</reference>
<feature type="compositionally biased region" description="Pro residues" evidence="1">
    <location>
        <begin position="34"/>
        <end position="50"/>
    </location>
</feature>
<keyword evidence="3" id="KW-1185">Reference proteome</keyword>
<name>A0A183KH70_9TREM</name>
<evidence type="ECO:0000313" key="3">
    <source>
        <dbReference type="Proteomes" id="UP000279833"/>
    </source>
</evidence>
<feature type="region of interest" description="Disordered" evidence="1">
    <location>
        <begin position="27"/>
        <end position="96"/>
    </location>
</feature>
<gene>
    <name evidence="2" type="ORF">SCUD_LOCUS14369</name>
</gene>